<organism evidence="2 3">
    <name type="scientific">Desulfocucumis palustris</name>
    <dbReference type="NCBI Taxonomy" id="1898651"/>
    <lineage>
        <taxon>Bacteria</taxon>
        <taxon>Bacillati</taxon>
        <taxon>Bacillota</taxon>
        <taxon>Clostridia</taxon>
        <taxon>Eubacteriales</taxon>
        <taxon>Desulfocucumaceae</taxon>
        <taxon>Desulfocucumis</taxon>
    </lineage>
</organism>
<dbReference type="Proteomes" id="UP000239549">
    <property type="component" value="Unassembled WGS sequence"/>
</dbReference>
<comment type="caution">
    <text evidence="2">The sequence shown here is derived from an EMBL/GenBank/DDBJ whole genome shotgun (WGS) entry which is preliminary data.</text>
</comment>
<protein>
    <submittedName>
        <fullName evidence="2">Uncharacterized protein</fullName>
    </submittedName>
</protein>
<keyword evidence="1" id="KW-1133">Transmembrane helix</keyword>
<dbReference type="AlphaFoldDB" id="A0A2L2XFN7"/>
<sequence>MHYIIQSPSIPEIRLYINFTSLFVNIQLIFYKIQRKYKERTGSGL</sequence>
<dbReference type="EMBL" id="BFAV01000073">
    <property type="protein sequence ID" value="GBF33046.1"/>
    <property type="molecule type" value="Genomic_DNA"/>
</dbReference>
<evidence type="ECO:0000313" key="2">
    <source>
        <dbReference type="EMBL" id="GBF33046.1"/>
    </source>
</evidence>
<keyword evidence="1" id="KW-0812">Transmembrane</keyword>
<gene>
    <name evidence="2" type="ORF">DCCM_2143</name>
</gene>
<feature type="transmembrane region" description="Helical" evidence="1">
    <location>
        <begin position="13"/>
        <end position="31"/>
    </location>
</feature>
<keyword evidence="1" id="KW-0472">Membrane</keyword>
<proteinExistence type="predicted"/>
<accession>A0A2L2XFN7</accession>
<keyword evidence="3" id="KW-1185">Reference proteome</keyword>
<evidence type="ECO:0000256" key="1">
    <source>
        <dbReference type="SAM" id="Phobius"/>
    </source>
</evidence>
<evidence type="ECO:0000313" key="3">
    <source>
        <dbReference type="Proteomes" id="UP000239549"/>
    </source>
</evidence>
<reference evidence="3" key="1">
    <citation type="submission" date="2018-02" db="EMBL/GenBank/DDBJ databases">
        <title>Genome sequence of Desulfocucumis palustris strain NAW-5.</title>
        <authorList>
            <person name="Watanabe M."/>
            <person name="Kojima H."/>
            <person name="Fukui M."/>
        </authorList>
    </citation>
    <scope>NUCLEOTIDE SEQUENCE [LARGE SCALE GENOMIC DNA]</scope>
    <source>
        <strain evidence="3">NAW-5</strain>
    </source>
</reference>
<name>A0A2L2XFN7_9FIRM</name>